<protein>
    <submittedName>
        <fullName evidence="1">Uncharacterized protein</fullName>
    </submittedName>
</protein>
<sequence>MPINEKFNWDDVFMRDLTVCVLATMEDKIRWTNVFESGPKDVNCKIYYSLTGSEDYLMDSFVDDIASTNRFVELNTDAYPRGHITMTGWNIRGDEFANPNVWLKMVVENQEEIKNVIAKVRALPISAQYELSILVNSEIDTFKASQAIMNTMWMYKYMYFEHNFMNIDAVIVVPDDQQVEITREHNLNSQSEIKLTLTFEIQSYYPAFNENVTAPAHGSLWTNQIRYVEDGKIMDKSFKVELKPSTPNYDVDNTVDCHIKLSRTGSIKLKVFDHMARVLNTYDFPDRYDAGEHVVKLDISDKTKYTTGIYYVKVEIDDEQLTTKMEIDRP</sequence>
<organism evidence="1">
    <name type="scientific">uncultured marine phage</name>
    <dbReference type="NCBI Taxonomy" id="707152"/>
    <lineage>
        <taxon>Viruses</taxon>
        <taxon>environmental samples</taxon>
    </lineage>
</organism>
<accession>A0A8D9CF11</accession>
<name>A0A8D9CF11_9VIRU</name>
<gene>
    <name evidence="1" type="ORF">SLAVMIC_00351</name>
</gene>
<evidence type="ECO:0000313" key="1">
    <source>
        <dbReference type="EMBL" id="CAG7580310.1"/>
    </source>
</evidence>
<dbReference type="EMBL" id="OU342829">
    <property type="protein sequence ID" value="CAG7580310.1"/>
    <property type="molecule type" value="Genomic_DNA"/>
</dbReference>
<reference evidence="1" key="1">
    <citation type="submission" date="2021-06" db="EMBL/GenBank/DDBJ databases">
        <authorList>
            <person name="Gannon L."/>
            <person name="Redgwell R T."/>
            <person name="Michniewski S."/>
            <person name="Harrison D C."/>
            <person name="Millard A."/>
        </authorList>
    </citation>
    <scope>NUCLEOTIDE SEQUENCE</scope>
</reference>
<proteinExistence type="predicted"/>